<protein>
    <submittedName>
        <fullName evidence="7">Transcription factor PAP1-domain-containing protein</fullName>
    </submittedName>
</protein>
<evidence type="ECO:0000256" key="3">
    <source>
        <dbReference type="ARBA" id="ARBA00023242"/>
    </source>
</evidence>
<feature type="region of interest" description="Disordered" evidence="5">
    <location>
        <begin position="251"/>
        <end position="315"/>
    </location>
</feature>
<dbReference type="SMART" id="SM00338">
    <property type="entry name" value="BRLZ"/>
    <property type="match status" value="1"/>
</dbReference>
<feature type="region of interest" description="Disordered" evidence="5">
    <location>
        <begin position="30"/>
        <end position="172"/>
    </location>
</feature>
<proteinExistence type="inferred from homology"/>
<dbReference type="PROSITE" id="PS50217">
    <property type="entry name" value="BZIP"/>
    <property type="match status" value="1"/>
</dbReference>
<dbReference type="GO" id="GO:0001228">
    <property type="term" value="F:DNA-binding transcription activator activity, RNA polymerase II-specific"/>
    <property type="evidence" value="ECO:0007669"/>
    <property type="project" value="TreeGrafter"/>
</dbReference>
<feature type="compositionally biased region" description="Low complexity" evidence="5">
    <location>
        <begin position="359"/>
        <end position="380"/>
    </location>
</feature>
<feature type="compositionally biased region" description="Polar residues" evidence="5">
    <location>
        <begin position="381"/>
        <end position="392"/>
    </location>
</feature>
<dbReference type="Pfam" id="PF08601">
    <property type="entry name" value="PAP1"/>
    <property type="match status" value="1"/>
</dbReference>
<dbReference type="Gene3D" id="1.10.238.100">
    <property type="entry name" value="YAP1 redox domain. Chain B"/>
    <property type="match status" value="1"/>
</dbReference>
<feature type="compositionally biased region" description="Polar residues" evidence="5">
    <location>
        <begin position="410"/>
        <end position="421"/>
    </location>
</feature>
<dbReference type="Proteomes" id="UP001321749">
    <property type="component" value="Unassembled WGS sequence"/>
</dbReference>
<gene>
    <name evidence="7" type="ORF">QBC42DRAFT_58875</name>
</gene>
<reference evidence="7" key="1">
    <citation type="journal article" date="2023" name="Mol. Phylogenet. Evol.">
        <title>Genome-scale phylogeny and comparative genomics of the fungal order Sordariales.</title>
        <authorList>
            <person name="Hensen N."/>
            <person name="Bonometti L."/>
            <person name="Westerberg I."/>
            <person name="Brannstrom I.O."/>
            <person name="Guillou S."/>
            <person name="Cros-Aarteil S."/>
            <person name="Calhoun S."/>
            <person name="Haridas S."/>
            <person name="Kuo A."/>
            <person name="Mondo S."/>
            <person name="Pangilinan J."/>
            <person name="Riley R."/>
            <person name="LaButti K."/>
            <person name="Andreopoulos B."/>
            <person name="Lipzen A."/>
            <person name="Chen C."/>
            <person name="Yan M."/>
            <person name="Daum C."/>
            <person name="Ng V."/>
            <person name="Clum A."/>
            <person name="Steindorff A."/>
            <person name="Ohm R.A."/>
            <person name="Martin F."/>
            <person name="Silar P."/>
            <person name="Natvig D.O."/>
            <person name="Lalanne C."/>
            <person name="Gautier V."/>
            <person name="Ament-Velasquez S.L."/>
            <person name="Kruys A."/>
            <person name="Hutchinson M.I."/>
            <person name="Powell A.J."/>
            <person name="Barry K."/>
            <person name="Miller A.N."/>
            <person name="Grigoriev I.V."/>
            <person name="Debuchy R."/>
            <person name="Gladieux P."/>
            <person name="Hiltunen Thoren M."/>
            <person name="Johannesson H."/>
        </authorList>
    </citation>
    <scope>NUCLEOTIDE SEQUENCE</scope>
    <source>
        <strain evidence="7">PSN324</strain>
    </source>
</reference>
<dbReference type="InterPro" id="IPR046347">
    <property type="entry name" value="bZIP_sf"/>
</dbReference>
<dbReference type="InterPro" id="IPR004827">
    <property type="entry name" value="bZIP"/>
</dbReference>
<feature type="compositionally biased region" description="Polar residues" evidence="5">
    <location>
        <begin position="30"/>
        <end position="52"/>
    </location>
</feature>
<dbReference type="SUPFAM" id="SSF57959">
    <property type="entry name" value="Leucine zipper domain"/>
    <property type="match status" value="1"/>
</dbReference>
<feature type="compositionally biased region" description="Low complexity" evidence="5">
    <location>
        <begin position="260"/>
        <end position="294"/>
    </location>
</feature>
<keyword evidence="8" id="KW-1185">Reference proteome</keyword>
<feature type="compositionally biased region" description="Basic and acidic residues" evidence="5">
    <location>
        <begin position="100"/>
        <end position="117"/>
    </location>
</feature>
<dbReference type="SUPFAM" id="SSF111430">
    <property type="entry name" value="YAP1 redox domain"/>
    <property type="match status" value="1"/>
</dbReference>
<reference evidence="7" key="2">
    <citation type="submission" date="2023-06" db="EMBL/GenBank/DDBJ databases">
        <authorList>
            <consortium name="Lawrence Berkeley National Laboratory"/>
            <person name="Mondo S.J."/>
            <person name="Hensen N."/>
            <person name="Bonometti L."/>
            <person name="Westerberg I."/>
            <person name="Brannstrom I.O."/>
            <person name="Guillou S."/>
            <person name="Cros-Aarteil S."/>
            <person name="Calhoun S."/>
            <person name="Haridas S."/>
            <person name="Kuo A."/>
            <person name="Pangilinan J."/>
            <person name="Riley R."/>
            <person name="Labutti K."/>
            <person name="Andreopoulos B."/>
            <person name="Lipzen A."/>
            <person name="Chen C."/>
            <person name="Yanf M."/>
            <person name="Daum C."/>
            <person name="Ng V."/>
            <person name="Clum A."/>
            <person name="Steindorff A."/>
            <person name="Ohm R."/>
            <person name="Martin F."/>
            <person name="Silar P."/>
            <person name="Natvig D."/>
            <person name="Lalanne C."/>
            <person name="Gautier V."/>
            <person name="Ament-Velasquez S.L."/>
            <person name="Kruys A."/>
            <person name="Hutchinson M.I."/>
            <person name="Powell A.J."/>
            <person name="Barry K."/>
            <person name="Miller A.N."/>
            <person name="Grigoriev I.V."/>
            <person name="Debuchy R."/>
            <person name="Gladieux P."/>
            <person name="Thoren M.H."/>
            <person name="Johannesson H."/>
        </authorList>
    </citation>
    <scope>NUCLEOTIDE SEQUENCE</scope>
    <source>
        <strain evidence="7">PSN324</strain>
    </source>
</reference>
<dbReference type="InterPro" id="IPR050936">
    <property type="entry name" value="AP-1-like"/>
</dbReference>
<dbReference type="PANTHER" id="PTHR40621">
    <property type="entry name" value="TRANSCRIPTION FACTOR KAPC-RELATED"/>
    <property type="match status" value="1"/>
</dbReference>
<evidence type="ECO:0000313" key="8">
    <source>
        <dbReference type="Proteomes" id="UP001321749"/>
    </source>
</evidence>
<dbReference type="FunFam" id="1.20.5.170:FF:000067">
    <property type="entry name" value="BZIP transcription factor"/>
    <property type="match status" value="1"/>
</dbReference>
<organism evidence="7 8">
    <name type="scientific">Cladorrhinum samala</name>
    <dbReference type="NCBI Taxonomy" id="585594"/>
    <lineage>
        <taxon>Eukaryota</taxon>
        <taxon>Fungi</taxon>
        <taxon>Dikarya</taxon>
        <taxon>Ascomycota</taxon>
        <taxon>Pezizomycotina</taxon>
        <taxon>Sordariomycetes</taxon>
        <taxon>Sordariomycetidae</taxon>
        <taxon>Sordariales</taxon>
        <taxon>Podosporaceae</taxon>
        <taxon>Cladorrhinum</taxon>
    </lineage>
</organism>
<evidence type="ECO:0000256" key="5">
    <source>
        <dbReference type="SAM" id="MobiDB-lite"/>
    </source>
</evidence>
<comment type="similarity">
    <text evidence="4">Belongs to the bZIP family. YAP subfamily.</text>
</comment>
<accession>A0AAV9HSY0</accession>
<evidence type="ECO:0000256" key="2">
    <source>
        <dbReference type="ARBA" id="ARBA00004496"/>
    </source>
</evidence>
<comment type="caution">
    <text evidence="7">The sequence shown here is derived from an EMBL/GenBank/DDBJ whole genome shotgun (WGS) entry which is preliminary data.</text>
</comment>
<dbReference type="InterPro" id="IPR023167">
    <property type="entry name" value="Yap1_redox_dom_sf"/>
</dbReference>
<dbReference type="GO" id="GO:0005737">
    <property type="term" value="C:cytoplasm"/>
    <property type="evidence" value="ECO:0007669"/>
    <property type="project" value="UniProtKB-SubCell"/>
</dbReference>
<dbReference type="AlphaFoldDB" id="A0AAV9HSY0"/>
<dbReference type="GO" id="GO:0034599">
    <property type="term" value="P:cellular response to oxidative stress"/>
    <property type="evidence" value="ECO:0007669"/>
    <property type="project" value="UniProtKB-ARBA"/>
</dbReference>
<dbReference type="Gene3D" id="1.20.5.170">
    <property type="match status" value="1"/>
</dbReference>
<feature type="compositionally biased region" description="Basic and acidic residues" evidence="5">
    <location>
        <begin position="163"/>
        <end position="172"/>
    </location>
</feature>
<dbReference type="PANTHER" id="PTHR40621:SF6">
    <property type="entry name" value="AP-1-LIKE TRANSCRIPTION FACTOR YAP1-RELATED"/>
    <property type="match status" value="1"/>
</dbReference>
<keyword evidence="3" id="KW-0539">Nucleus</keyword>
<sequence>MTSARNPLQDFMLTPQQQNLLFAALNANRKSATPASTMSPLQFNGSPLQGSDNVGGFQGSPEFDYDYDLIGADSSFDYPFNDPSQPKMIGDLPGATSDTSKSDSADNTESPDKRSHPDDDEEETPGAKRRESEDKVAKKPGRKPLTTEPSSKRKAQNRAAQRAFRERKEKHLKELETKVEELEKASEASKAEKEMLRSKIDKMTVELNEYKKRVSVLAGNTQRSFAGPARPFGSSFVQNLNDVNFQFEFPKFGQLPGPPNNNINNINNVKKVSSSTTSSQQLQQQQRNNSDQFSPMDKSKDGVSPSNSSSYSQVGLDSQTRNDIANITSGLFSPPLSNNGHGMNNGSISLDSQFGANGGATSTSSPSASSNSNMGGASSSCGTSPEPFTQSPMGFKPIDTLSTIGEEHSGFNNSSQGTKRSTTMHLRMPLTCFADLGHFGNADFSNDLSWLPHTDFQFDPQLFGDYREPQESVLSQGLDDSFFNDALNVDFITPYNLPIAGEAAPNHKPDILEQIDAAKCEDNIAPSGSLLTCNKIWETLQNCPKVQNGDFDLDGLCSDLQKKAKCSGGGAVVDEADFKIVMQKYLCKDEKGMDEALRRANAREETANQQTNA</sequence>
<feature type="domain" description="BZIP" evidence="6">
    <location>
        <begin position="147"/>
        <end position="210"/>
    </location>
</feature>
<evidence type="ECO:0000259" key="6">
    <source>
        <dbReference type="PROSITE" id="PS50217"/>
    </source>
</evidence>
<name>A0AAV9HSY0_9PEZI</name>
<dbReference type="GO" id="GO:0090575">
    <property type="term" value="C:RNA polymerase II transcription regulator complex"/>
    <property type="evidence" value="ECO:0007669"/>
    <property type="project" value="TreeGrafter"/>
</dbReference>
<dbReference type="EMBL" id="MU864955">
    <property type="protein sequence ID" value="KAK4463818.1"/>
    <property type="molecule type" value="Genomic_DNA"/>
</dbReference>
<comment type="subcellular location">
    <subcellularLocation>
        <location evidence="2">Cytoplasm</location>
    </subcellularLocation>
    <subcellularLocation>
        <location evidence="1">Nucleus</location>
    </subcellularLocation>
</comment>
<dbReference type="PROSITE" id="PS00036">
    <property type="entry name" value="BZIP_BASIC"/>
    <property type="match status" value="1"/>
</dbReference>
<evidence type="ECO:0000256" key="1">
    <source>
        <dbReference type="ARBA" id="ARBA00004123"/>
    </source>
</evidence>
<feature type="region of interest" description="Disordered" evidence="5">
    <location>
        <begin position="336"/>
        <end position="421"/>
    </location>
</feature>
<dbReference type="Pfam" id="PF00170">
    <property type="entry name" value="bZIP_1"/>
    <property type="match status" value="1"/>
</dbReference>
<evidence type="ECO:0000256" key="4">
    <source>
        <dbReference type="ARBA" id="ARBA00038132"/>
    </source>
</evidence>
<dbReference type="CDD" id="cd14688">
    <property type="entry name" value="bZIP_YAP"/>
    <property type="match status" value="1"/>
</dbReference>
<feature type="compositionally biased region" description="Basic and acidic residues" evidence="5">
    <location>
        <begin position="125"/>
        <end position="137"/>
    </location>
</feature>
<dbReference type="GO" id="GO:0000976">
    <property type="term" value="F:transcription cis-regulatory region binding"/>
    <property type="evidence" value="ECO:0007669"/>
    <property type="project" value="InterPro"/>
</dbReference>
<feature type="compositionally biased region" description="Polar residues" evidence="5">
    <location>
        <begin position="336"/>
        <end position="354"/>
    </location>
</feature>
<evidence type="ECO:0000313" key="7">
    <source>
        <dbReference type="EMBL" id="KAK4463818.1"/>
    </source>
</evidence>
<dbReference type="InterPro" id="IPR013910">
    <property type="entry name" value="TF_PAP1"/>
</dbReference>